<feature type="compositionally biased region" description="Basic and acidic residues" evidence="1">
    <location>
        <begin position="170"/>
        <end position="184"/>
    </location>
</feature>
<protein>
    <submittedName>
        <fullName evidence="2 3">Uncharacterized protein</fullName>
    </submittedName>
</protein>
<organism evidence="2">
    <name type="scientific">Anopheles sinensis</name>
    <name type="common">Mosquito</name>
    <dbReference type="NCBI Taxonomy" id="74873"/>
    <lineage>
        <taxon>Eukaryota</taxon>
        <taxon>Metazoa</taxon>
        <taxon>Ecdysozoa</taxon>
        <taxon>Arthropoda</taxon>
        <taxon>Hexapoda</taxon>
        <taxon>Insecta</taxon>
        <taxon>Pterygota</taxon>
        <taxon>Neoptera</taxon>
        <taxon>Endopterygota</taxon>
        <taxon>Diptera</taxon>
        <taxon>Nematocera</taxon>
        <taxon>Culicoidea</taxon>
        <taxon>Culicidae</taxon>
        <taxon>Anophelinae</taxon>
        <taxon>Anopheles</taxon>
    </lineage>
</organism>
<accession>A0A084W4L7</accession>
<gene>
    <name evidence="2" type="ORF">ZHAS_00013117</name>
</gene>
<proteinExistence type="predicted"/>
<reference evidence="3" key="2">
    <citation type="submission" date="2020-05" db="UniProtKB">
        <authorList>
            <consortium name="EnsemblMetazoa"/>
        </authorList>
    </citation>
    <scope>IDENTIFICATION</scope>
</reference>
<dbReference type="EMBL" id="KE525299">
    <property type="protein sequence ID" value="KFB45161.1"/>
    <property type="molecule type" value="Genomic_DNA"/>
</dbReference>
<feature type="region of interest" description="Disordered" evidence="1">
    <location>
        <begin position="1"/>
        <end position="21"/>
    </location>
</feature>
<dbReference type="Proteomes" id="UP000030765">
    <property type="component" value="Unassembled WGS sequence"/>
</dbReference>
<dbReference type="EnsemblMetazoa" id="ASIC013117-RA">
    <property type="protein sequence ID" value="ASIC013117-PA"/>
    <property type="gene ID" value="ASIC013117"/>
</dbReference>
<evidence type="ECO:0000313" key="4">
    <source>
        <dbReference type="Proteomes" id="UP000030765"/>
    </source>
</evidence>
<evidence type="ECO:0000313" key="3">
    <source>
        <dbReference type="EnsemblMetazoa" id="ASIC013117-PA"/>
    </source>
</evidence>
<keyword evidence="4" id="KW-1185">Reference proteome</keyword>
<feature type="compositionally biased region" description="Basic and acidic residues" evidence="1">
    <location>
        <begin position="1"/>
        <end position="15"/>
    </location>
</feature>
<dbReference type="VEuPathDB" id="VectorBase:ASIC013117"/>
<evidence type="ECO:0000313" key="2">
    <source>
        <dbReference type="EMBL" id="KFB45161.1"/>
    </source>
</evidence>
<feature type="region of interest" description="Disordered" evidence="1">
    <location>
        <begin position="165"/>
        <end position="184"/>
    </location>
</feature>
<dbReference type="EMBL" id="ATLV01020346">
    <property type="status" value="NOT_ANNOTATED_CDS"/>
    <property type="molecule type" value="Genomic_DNA"/>
</dbReference>
<name>A0A084W4L7_ANOSI</name>
<reference evidence="2 4" key="1">
    <citation type="journal article" date="2014" name="BMC Genomics">
        <title>Genome sequence of Anopheles sinensis provides insight into genetics basis of mosquito competence for malaria parasites.</title>
        <authorList>
            <person name="Zhou D."/>
            <person name="Zhang D."/>
            <person name="Ding G."/>
            <person name="Shi L."/>
            <person name="Hou Q."/>
            <person name="Ye Y."/>
            <person name="Xu Y."/>
            <person name="Zhou H."/>
            <person name="Xiong C."/>
            <person name="Li S."/>
            <person name="Yu J."/>
            <person name="Hong S."/>
            <person name="Yu X."/>
            <person name="Zou P."/>
            <person name="Chen C."/>
            <person name="Chang X."/>
            <person name="Wang W."/>
            <person name="Lv Y."/>
            <person name="Sun Y."/>
            <person name="Ma L."/>
            <person name="Shen B."/>
            <person name="Zhu C."/>
        </authorList>
    </citation>
    <scope>NUCLEOTIDE SEQUENCE [LARGE SCALE GENOMIC DNA]</scope>
</reference>
<dbReference type="AlphaFoldDB" id="A0A084W4L7"/>
<sequence length="205" mass="22435">MKNEKKKQTEPEKGKATSQTVEDVASKTAVLFLNHVLFRLPLSHARARKHVTGARQRVPGSARTVNRAGMSLAGYRETEFLNETGSFREGKVQIKDDAEGGSRWLAGKMTSECKDVNIKPVVHYFEGGEEGWCGGGNIIKMSLLRRGSTTIHIVVVQSYGPDQECGTSARYEESDTKDLTSDEPPKCCTGKIRDTLTLPMGGGMS</sequence>
<evidence type="ECO:0000256" key="1">
    <source>
        <dbReference type="SAM" id="MobiDB-lite"/>
    </source>
</evidence>